<keyword evidence="2" id="KW-1185">Reference proteome</keyword>
<organism evidence="1 2">
    <name type="scientific">Solanum commersonii</name>
    <name type="common">Commerson's wild potato</name>
    <name type="synonym">Commerson's nightshade</name>
    <dbReference type="NCBI Taxonomy" id="4109"/>
    <lineage>
        <taxon>Eukaryota</taxon>
        <taxon>Viridiplantae</taxon>
        <taxon>Streptophyta</taxon>
        <taxon>Embryophyta</taxon>
        <taxon>Tracheophyta</taxon>
        <taxon>Spermatophyta</taxon>
        <taxon>Magnoliopsida</taxon>
        <taxon>eudicotyledons</taxon>
        <taxon>Gunneridae</taxon>
        <taxon>Pentapetalae</taxon>
        <taxon>asterids</taxon>
        <taxon>lamiids</taxon>
        <taxon>Solanales</taxon>
        <taxon>Solanaceae</taxon>
        <taxon>Solanoideae</taxon>
        <taxon>Solaneae</taxon>
        <taxon>Solanum</taxon>
    </lineage>
</organism>
<evidence type="ECO:0000313" key="2">
    <source>
        <dbReference type="Proteomes" id="UP000824120"/>
    </source>
</evidence>
<name>A0A9J5YKX6_SOLCO</name>
<comment type="caution">
    <text evidence="1">The sequence shown here is derived from an EMBL/GenBank/DDBJ whole genome shotgun (WGS) entry which is preliminary data.</text>
</comment>
<accession>A0A9J5YKX6</accession>
<sequence>MPGMINRKVQAINMCLVAFELRVLERPTLTIDLSFFQSELASLRTDVDAILAYPTVEPRPHLPHWLMIRC</sequence>
<dbReference type="EMBL" id="JACXVP010000006">
    <property type="protein sequence ID" value="KAG5599606.1"/>
    <property type="molecule type" value="Genomic_DNA"/>
</dbReference>
<protein>
    <submittedName>
        <fullName evidence="1">Uncharacterized protein</fullName>
    </submittedName>
</protein>
<proteinExistence type="predicted"/>
<evidence type="ECO:0000313" key="1">
    <source>
        <dbReference type="EMBL" id="KAG5599606.1"/>
    </source>
</evidence>
<dbReference type="AlphaFoldDB" id="A0A9J5YKX6"/>
<dbReference type="OrthoDB" id="1325934at2759"/>
<gene>
    <name evidence="1" type="ORF">H5410_030976</name>
</gene>
<dbReference type="Proteomes" id="UP000824120">
    <property type="component" value="Chromosome 6"/>
</dbReference>
<reference evidence="1 2" key="1">
    <citation type="submission" date="2020-09" db="EMBL/GenBank/DDBJ databases">
        <title>De no assembly of potato wild relative species, Solanum commersonii.</title>
        <authorList>
            <person name="Cho K."/>
        </authorList>
    </citation>
    <scope>NUCLEOTIDE SEQUENCE [LARGE SCALE GENOMIC DNA]</scope>
    <source>
        <strain evidence="1">LZ3.2</strain>
        <tissue evidence="1">Leaf</tissue>
    </source>
</reference>